<dbReference type="PANTHER" id="PTHR31636">
    <property type="entry name" value="OSJNBA0084A10.13 PROTEIN-RELATED"/>
    <property type="match status" value="1"/>
</dbReference>
<keyword evidence="5" id="KW-1185">Reference proteome</keyword>
<dbReference type="PROSITE" id="PS50985">
    <property type="entry name" value="GRAS"/>
    <property type="match status" value="1"/>
</dbReference>
<evidence type="ECO:0000256" key="3">
    <source>
        <dbReference type="PROSITE-ProRule" id="PRU01191"/>
    </source>
</evidence>
<dbReference type="Pfam" id="PF03514">
    <property type="entry name" value="GRAS"/>
    <property type="match status" value="1"/>
</dbReference>
<evidence type="ECO:0000256" key="2">
    <source>
        <dbReference type="ARBA" id="ARBA00023163"/>
    </source>
</evidence>
<comment type="caution">
    <text evidence="4">The sequence shown here is derived from an EMBL/GenBank/DDBJ whole genome shotgun (WGS) entry which is preliminary data.</text>
</comment>
<dbReference type="AlphaFoldDB" id="A0A565CN65"/>
<reference evidence="4" key="1">
    <citation type="submission" date="2019-07" db="EMBL/GenBank/DDBJ databases">
        <authorList>
            <person name="Dittberner H."/>
        </authorList>
    </citation>
    <scope>NUCLEOTIDE SEQUENCE [LARGE SCALE GENOMIC DNA]</scope>
</reference>
<organism evidence="4 5">
    <name type="scientific">Arabis nemorensis</name>
    <dbReference type="NCBI Taxonomy" id="586526"/>
    <lineage>
        <taxon>Eukaryota</taxon>
        <taxon>Viridiplantae</taxon>
        <taxon>Streptophyta</taxon>
        <taxon>Embryophyta</taxon>
        <taxon>Tracheophyta</taxon>
        <taxon>Spermatophyta</taxon>
        <taxon>Magnoliopsida</taxon>
        <taxon>eudicotyledons</taxon>
        <taxon>Gunneridae</taxon>
        <taxon>Pentapetalae</taxon>
        <taxon>rosids</taxon>
        <taxon>malvids</taxon>
        <taxon>Brassicales</taxon>
        <taxon>Brassicaceae</taxon>
        <taxon>Arabideae</taxon>
        <taxon>Arabis</taxon>
    </lineage>
</organism>
<evidence type="ECO:0000313" key="5">
    <source>
        <dbReference type="Proteomes" id="UP000489600"/>
    </source>
</evidence>
<dbReference type="InterPro" id="IPR005202">
    <property type="entry name" value="TF_GRAS"/>
</dbReference>
<dbReference type="OrthoDB" id="1619524at2759"/>
<gene>
    <name evidence="4" type="ORF">ANE_LOCUS25370</name>
</gene>
<protein>
    <submittedName>
        <fullName evidence="4">Uncharacterized protein</fullName>
    </submittedName>
</protein>
<keyword evidence="1" id="KW-0805">Transcription regulation</keyword>
<sequence length="89" mass="9773">MSEAYLGCQILNVVAAEGTDRIERHETLVQWRKRFGLAGFDPVNLGSDAFKQASLLLELFGGGDGYRVEENDGSIMLAWQTRPIIATSA</sequence>
<comment type="caution">
    <text evidence="3">Lacks conserved residue(s) required for the propagation of feature annotation.</text>
</comment>
<proteinExistence type="inferred from homology"/>
<keyword evidence="2" id="KW-0804">Transcription</keyword>
<feature type="region of interest" description="SAW" evidence="3">
    <location>
        <begin position="15"/>
        <end position="89"/>
    </location>
</feature>
<dbReference type="Proteomes" id="UP000489600">
    <property type="component" value="Unassembled WGS sequence"/>
</dbReference>
<accession>A0A565CN65</accession>
<name>A0A565CN65_9BRAS</name>
<dbReference type="EMBL" id="CABITT030000008">
    <property type="protein sequence ID" value="VVB14926.1"/>
    <property type="molecule type" value="Genomic_DNA"/>
</dbReference>
<evidence type="ECO:0000256" key="1">
    <source>
        <dbReference type="ARBA" id="ARBA00023015"/>
    </source>
</evidence>
<comment type="similarity">
    <text evidence="3">Belongs to the GRAS family.</text>
</comment>
<evidence type="ECO:0000313" key="4">
    <source>
        <dbReference type="EMBL" id="VVB14926.1"/>
    </source>
</evidence>